<dbReference type="EMBL" id="SSNY01000003">
    <property type="protein sequence ID" value="THF58246.1"/>
    <property type="molecule type" value="Genomic_DNA"/>
</dbReference>
<feature type="signal peptide" evidence="1">
    <location>
        <begin position="1"/>
        <end position="21"/>
    </location>
</feature>
<comment type="caution">
    <text evidence="3">The sequence shown here is derived from an EMBL/GenBank/DDBJ whole genome shotgun (WGS) entry which is preliminary data.</text>
</comment>
<evidence type="ECO:0000313" key="3">
    <source>
        <dbReference type="EMBL" id="THF58246.1"/>
    </source>
</evidence>
<organism evidence="3 4">
    <name type="scientific">Ollibium composti</name>
    <dbReference type="NCBI Taxonomy" id="2675109"/>
    <lineage>
        <taxon>Bacteria</taxon>
        <taxon>Pseudomonadati</taxon>
        <taxon>Pseudomonadota</taxon>
        <taxon>Alphaproteobacteria</taxon>
        <taxon>Hyphomicrobiales</taxon>
        <taxon>Phyllobacteriaceae</taxon>
        <taxon>Ollibium</taxon>
    </lineage>
</organism>
<dbReference type="RefSeq" id="WP_136355261.1">
    <property type="nucleotide sequence ID" value="NZ_SSNY01000003.1"/>
</dbReference>
<dbReference type="Gene3D" id="1.20.1270.180">
    <property type="match status" value="1"/>
</dbReference>
<evidence type="ECO:0000313" key="4">
    <source>
        <dbReference type="Proteomes" id="UP000306441"/>
    </source>
</evidence>
<dbReference type="InterPro" id="IPR009739">
    <property type="entry name" value="LprI-like_N"/>
</dbReference>
<keyword evidence="4" id="KW-1185">Reference proteome</keyword>
<evidence type="ECO:0000256" key="1">
    <source>
        <dbReference type="SAM" id="SignalP"/>
    </source>
</evidence>
<dbReference type="Proteomes" id="UP000306441">
    <property type="component" value="Unassembled WGS sequence"/>
</dbReference>
<proteinExistence type="predicted"/>
<accession>A0ABY2Q9J8</accession>
<dbReference type="PANTHER" id="PTHR39176:SF1">
    <property type="entry name" value="PERIPLASMIC PROTEIN"/>
    <property type="match status" value="1"/>
</dbReference>
<feature type="chain" id="PRO_5047153768" evidence="1">
    <location>
        <begin position="22"/>
        <end position="129"/>
    </location>
</feature>
<feature type="domain" description="Lysozyme inhibitor LprI-like N-terminal" evidence="2">
    <location>
        <begin position="30"/>
        <end position="122"/>
    </location>
</feature>
<sequence>MPRTFFLAAALSAAIAIPAQAQNSPEFDTCMGQAQGVSSKMLDCGHAEIGKWDRRLNSAYQTLLKRQKGAAGAKLQRQQRNWLKHHLRETERLAADPNNGSVAFLDSQAFELDDLSSRTLELEKRVRGN</sequence>
<protein>
    <submittedName>
        <fullName evidence="3">DUF1311 domain-containing protein</fullName>
    </submittedName>
</protein>
<dbReference type="Pfam" id="PF07007">
    <property type="entry name" value="LprI"/>
    <property type="match status" value="1"/>
</dbReference>
<gene>
    <name evidence="3" type="ORF">E6C48_06435</name>
</gene>
<evidence type="ECO:0000259" key="2">
    <source>
        <dbReference type="Pfam" id="PF07007"/>
    </source>
</evidence>
<dbReference type="PANTHER" id="PTHR39176">
    <property type="entry name" value="PERIPLASMIC PROTEIN-RELATED"/>
    <property type="match status" value="1"/>
</dbReference>
<name>A0ABY2Q9J8_9HYPH</name>
<reference evidence="3 4" key="1">
    <citation type="submission" date="2019-04" db="EMBL/GenBank/DDBJ databases">
        <title>Mesorhizobium composti sp. nov., isolated from compost.</title>
        <authorList>
            <person name="Lin S.-Y."/>
            <person name="Hameed A."/>
            <person name="Hsieh Y.-T."/>
            <person name="Young C.-C."/>
        </authorList>
    </citation>
    <scope>NUCLEOTIDE SEQUENCE [LARGE SCALE GENOMIC DNA]</scope>
    <source>
        <strain evidence="3 4">CC-YTH430</strain>
    </source>
</reference>
<keyword evidence="1" id="KW-0732">Signal</keyword>